<dbReference type="AlphaFoldDB" id="A0A016X1V9"/>
<sequence>MAVFWRLRQKIKAGTSSKWQKLSNNSGEASCYDRAAQGGAVTKQGHLSLPATCRTRSSTGWSNWAKKLCLIYYNQQSSRSLITTSWSIRKISSRTEVTPKLTSASSSILESPV</sequence>
<dbReference type="Proteomes" id="UP000024635">
    <property type="component" value="Unassembled WGS sequence"/>
</dbReference>
<evidence type="ECO:0000313" key="1">
    <source>
        <dbReference type="EMBL" id="EYC45253.1"/>
    </source>
</evidence>
<keyword evidence="2" id="KW-1185">Reference proteome</keyword>
<reference evidence="2" key="1">
    <citation type="journal article" date="2015" name="Nat. Genet.">
        <title>The genome and transcriptome of the zoonotic hookworm Ancylostoma ceylanicum identify infection-specific gene families.</title>
        <authorList>
            <person name="Schwarz E.M."/>
            <person name="Hu Y."/>
            <person name="Antoshechkin I."/>
            <person name="Miller M.M."/>
            <person name="Sternberg P.W."/>
            <person name="Aroian R.V."/>
        </authorList>
    </citation>
    <scope>NUCLEOTIDE SEQUENCE</scope>
    <source>
        <strain evidence="2">HY135</strain>
    </source>
</reference>
<gene>
    <name evidence="1" type="primary">Acey_s0434.g1398</name>
    <name evidence="1" type="ORF">Y032_0434g1398</name>
</gene>
<comment type="caution">
    <text evidence="1">The sequence shown here is derived from an EMBL/GenBank/DDBJ whole genome shotgun (WGS) entry which is preliminary data.</text>
</comment>
<dbReference type="EMBL" id="JARK01000034">
    <property type="protein sequence ID" value="EYC45253.1"/>
    <property type="molecule type" value="Genomic_DNA"/>
</dbReference>
<name>A0A016X1V9_9BILA</name>
<proteinExistence type="predicted"/>
<protein>
    <submittedName>
        <fullName evidence="1">Uncharacterized protein</fullName>
    </submittedName>
</protein>
<accession>A0A016X1V9</accession>
<evidence type="ECO:0000313" key="2">
    <source>
        <dbReference type="Proteomes" id="UP000024635"/>
    </source>
</evidence>
<organism evidence="1 2">
    <name type="scientific">Ancylostoma ceylanicum</name>
    <dbReference type="NCBI Taxonomy" id="53326"/>
    <lineage>
        <taxon>Eukaryota</taxon>
        <taxon>Metazoa</taxon>
        <taxon>Ecdysozoa</taxon>
        <taxon>Nematoda</taxon>
        <taxon>Chromadorea</taxon>
        <taxon>Rhabditida</taxon>
        <taxon>Rhabditina</taxon>
        <taxon>Rhabditomorpha</taxon>
        <taxon>Strongyloidea</taxon>
        <taxon>Ancylostomatidae</taxon>
        <taxon>Ancylostomatinae</taxon>
        <taxon>Ancylostoma</taxon>
    </lineage>
</organism>